<dbReference type="Gene3D" id="1.25.10.10">
    <property type="entry name" value="Leucine-rich Repeat Variant"/>
    <property type="match status" value="2"/>
</dbReference>
<keyword evidence="2" id="KW-0813">Transport</keyword>
<dbReference type="PANTHER" id="PTHR10527">
    <property type="entry name" value="IMPORTIN BETA"/>
    <property type="match status" value="1"/>
</dbReference>
<keyword evidence="3" id="KW-0963">Cytoplasm</keyword>
<keyword evidence="5" id="KW-0653">Protein transport</keyword>
<dbReference type="InterPro" id="IPR058584">
    <property type="entry name" value="IMB1_TNPO1-like_TPR"/>
</dbReference>
<dbReference type="GO" id="GO:0031267">
    <property type="term" value="F:small GTPase binding"/>
    <property type="evidence" value="ECO:0007669"/>
    <property type="project" value="InterPro"/>
</dbReference>
<evidence type="ECO:0000256" key="5">
    <source>
        <dbReference type="ARBA" id="ARBA00022927"/>
    </source>
</evidence>
<dbReference type="InterPro" id="IPR001494">
    <property type="entry name" value="Importin-beta_N"/>
</dbReference>
<dbReference type="SMART" id="SM00913">
    <property type="entry name" value="IBN_N"/>
    <property type="match status" value="1"/>
</dbReference>
<keyword evidence="4" id="KW-0677">Repeat</keyword>
<dbReference type="InterPro" id="IPR016024">
    <property type="entry name" value="ARM-type_fold"/>
</dbReference>
<dbReference type="PROSITE" id="PS50166">
    <property type="entry name" value="IMPORTIN_B_NT"/>
    <property type="match status" value="1"/>
</dbReference>
<dbReference type="Pfam" id="PF13513">
    <property type="entry name" value="HEAT_EZ"/>
    <property type="match status" value="1"/>
</dbReference>
<evidence type="ECO:0000259" key="6">
    <source>
        <dbReference type="PROSITE" id="PS50166"/>
    </source>
</evidence>
<dbReference type="Pfam" id="PF25574">
    <property type="entry name" value="TPR_IMB1"/>
    <property type="match status" value="1"/>
</dbReference>
<dbReference type="AlphaFoldDB" id="A0A8X8X4X0"/>
<dbReference type="InterPro" id="IPR011989">
    <property type="entry name" value="ARM-like"/>
</dbReference>
<keyword evidence="8" id="KW-1185">Reference proteome</keyword>
<accession>A0A8X8X4X0</accession>
<comment type="caution">
    <text evidence="7">The sequence shown here is derived from an EMBL/GenBank/DDBJ whole genome shotgun (WGS) entry which is preliminary data.</text>
</comment>
<organism evidence="7">
    <name type="scientific">Salvia splendens</name>
    <name type="common">Scarlet sage</name>
    <dbReference type="NCBI Taxonomy" id="180675"/>
    <lineage>
        <taxon>Eukaryota</taxon>
        <taxon>Viridiplantae</taxon>
        <taxon>Streptophyta</taxon>
        <taxon>Embryophyta</taxon>
        <taxon>Tracheophyta</taxon>
        <taxon>Spermatophyta</taxon>
        <taxon>Magnoliopsida</taxon>
        <taxon>eudicotyledons</taxon>
        <taxon>Gunneridae</taxon>
        <taxon>Pentapetalae</taxon>
        <taxon>asterids</taxon>
        <taxon>lamiids</taxon>
        <taxon>Lamiales</taxon>
        <taxon>Lamiaceae</taxon>
        <taxon>Nepetoideae</taxon>
        <taxon>Mentheae</taxon>
        <taxon>Salviinae</taxon>
        <taxon>Salvia</taxon>
        <taxon>Salvia subgen. Calosphace</taxon>
        <taxon>core Calosphace</taxon>
    </lineage>
</organism>
<comment type="subcellular location">
    <subcellularLocation>
        <location evidence="1">Cytoplasm</location>
    </subcellularLocation>
</comment>
<evidence type="ECO:0000256" key="4">
    <source>
        <dbReference type="ARBA" id="ARBA00022737"/>
    </source>
</evidence>
<evidence type="ECO:0000256" key="1">
    <source>
        <dbReference type="ARBA" id="ARBA00004496"/>
    </source>
</evidence>
<name>A0A8X8X4X0_SALSN</name>
<dbReference type="Proteomes" id="UP000298416">
    <property type="component" value="Unassembled WGS sequence"/>
</dbReference>
<evidence type="ECO:0000256" key="2">
    <source>
        <dbReference type="ARBA" id="ARBA00022448"/>
    </source>
</evidence>
<reference evidence="7" key="1">
    <citation type="submission" date="2018-01" db="EMBL/GenBank/DDBJ databases">
        <authorList>
            <person name="Mao J.F."/>
        </authorList>
    </citation>
    <scope>NUCLEOTIDE SEQUENCE</scope>
    <source>
        <strain evidence="7">Huo1</strain>
        <tissue evidence="7">Leaf</tissue>
    </source>
</reference>
<proteinExistence type="predicted"/>
<feature type="domain" description="Importin N-terminal" evidence="6">
    <location>
        <begin position="41"/>
        <end position="109"/>
    </location>
</feature>
<sequence length="983" mass="109620">MASGGGGGEAVAWVPQEDGLREICGLLEQQVAPTADDKSMIWQKLEHYSQFPDFNNYLSFIFARAEGISVEVRQAAGLLLKNNLRSALKTMPHANQQYIKTELLPCMAAADKQIRSTAGTIISTFVQIGGVAEWPELLHALVKCLDSNDFNHMEGAMDALSKICEDIPQVLDSDISALSERPINAFIPRFLQLFQSPHATLRKLALGSVNQYVMLMPTVLHVSMDKYLQGLFLLANDPTPEVRKLVCAAFVQLIEVRSAALEPHLRNVIEYMLVVNKDQDDEVALEACEFWSAYCEAELPPENLQEFLPRLLPILLSNMAYSDDDESIEDGALPDREQDLKPRFHASRFHGSEDVEDESGMGTSLAIPGLTEKHPLTPGVWKCHPSQSRLAASRSISNEKSWEHQESDGRRNTFWPDWNYLVGCNHCPRILDTARLDNECGERENQSKLDDDIVNVWNLRKCSAAALDFLSNVFGDRILPTLMPIVQEKLSATGDEAWKDREAAVLALGAIGEGCINGLYPHLSQIIAFLVPLLDDKYPLIRSISCWTLSRFSKYIVEGAHREGHDQFDKVLTGLLRRLVDDNKRVQEAACSAFATLEEEAAEELVPRLDIILQHLMWAFGKYQRRNLRIVYDALGTLADAVGGELNQPKYLEILMPPLVTKWQQLSDSDKDLFPLLECFTSIAQALGTEFSQFAQPVYQRCISIIQAQQLAKANPVSAGTPYDKEFVVCCLDLLSGLTEGLGPGIESLVSQSNLRDLLLQCCVDDAYDVRQSAFALLGDLARVCPVHLHPRLAEFLDVSAKQLNLPKLKETVSVANNACWAIGELAIKVRKEISPVVLTLVSALVLVLQHPEGLNKSLIENAAITLGRLAWVCPELVSPHMEHFMQSWCIALSMIRDDIEKEDAFRGLCAMVRANPSGALNSLLSMCKAIASWHEIRSEDLHNEVCQVLHGYKQMLKDGAWEQCMSVLEPPVKDKLCKYQLQ</sequence>
<evidence type="ECO:0000256" key="3">
    <source>
        <dbReference type="ARBA" id="ARBA00022490"/>
    </source>
</evidence>
<protein>
    <recommendedName>
        <fullName evidence="6">Importin N-terminal domain-containing protein</fullName>
    </recommendedName>
</protein>
<evidence type="ECO:0000313" key="7">
    <source>
        <dbReference type="EMBL" id="KAG6405753.1"/>
    </source>
</evidence>
<dbReference type="GO" id="GO:0006606">
    <property type="term" value="P:protein import into nucleus"/>
    <property type="evidence" value="ECO:0007669"/>
    <property type="project" value="InterPro"/>
</dbReference>
<dbReference type="Pfam" id="PF03810">
    <property type="entry name" value="IBN_N"/>
    <property type="match status" value="1"/>
</dbReference>
<reference evidence="7" key="2">
    <citation type="submission" date="2020-08" db="EMBL/GenBank/DDBJ databases">
        <title>Plant Genome Project.</title>
        <authorList>
            <person name="Zhang R.-G."/>
        </authorList>
    </citation>
    <scope>NUCLEOTIDE SEQUENCE</scope>
    <source>
        <strain evidence="7">Huo1</strain>
        <tissue evidence="7">Leaf</tissue>
    </source>
</reference>
<gene>
    <name evidence="7" type="ORF">SASPL_133347</name>
</gene>
<dbReference type="GO" id="GO:0005737">
    <property type="term" value="C:cytoplasm"/>
    <property type="evidence" value="ECO:0007669"/>
    <property type="project" value="UniProtKB-SubCell"/>
</dbReference>
<evidence type="ECO:0000313" key="8">
    <source>
        <dbReference type="Proteomes" id="UP000298416"/>
    </source>
</evidence>
<dbReference type="SUPFAM" id="SSF48371">
    <property type="entry name" value="ARM repeat"/>
    <property type="match status" value="1"/>
</dbReference>
<dbReference type="EMBL" id="PNBA02000012">
    <property type="protein sequence ID" value="KAG6405753.1"/>
    <property type="molecule type" value="Genomic_DNA"/>
</dbReference>
<dbReference type="InterPro" id="IPR040122">
    <property type="entry name" value="Importin_beta"/>
</dbReference>